<dbReference type="Proteomes" id="UP001220022">
    <property type="component" value="Unassembled WGS sequence"/>
</dbReference>
<evidence type="ECO:0000313" key="2">
    <source>
        <dbReference type="EMBL" id="MDF2259694.1"/>
    </source>
</evidence>
<dbReference type="RefSeq" id="WP_275819557.1">
    <property type="nucleotide sequence ID" value="NZ_BAAANM010000028.1"/>
</dbReference>
<feature type="compositionally biased region" description="Polar residues" evidence="1">
    <location>
        <begin position="93"/>
        <end position="106"/>
    </location>
</feature>
<name>A0ABT5Z789_9ACTN</name>
<gene>
    <name evidence="2" type="ORF">P2L57_29435</name>
</gene>
<feature type="region of interest" description="Disordered" evidence="1">
    <location>
        <begin position="89"/>
        <end position="117"/>
    </location>
</feature>
<proteinExistence type="predicted"/>
<accession>A0ABT5Z789</accession>
<organism evidence="2 3">
    <name type="scientific">Streptantibioticus ferralitis</name>
    <dbReference type="NCBI Taxonomy" id="236510"/>
    <lineage>
        <taxon>Bacteria</taxon>
        <taxon>Bacillati</taxon>
        <taxon>Actinomycetota</taxon>
        <taxon>Actinomycetes</taxon>
        <taxon>Kitasatosporales</taxon>
        <taxon>Streptomycetaceae</taxon>
        <taxon>Streptantibioticus</taxon>
    </lineage>
</organism>
<evidence type="ECO:0000256" key="1">
    <source>
        <dbReference type="SAM" id="MobiDB-lite"/>
    </source>
</evidence>
<reference evidence="2 3" key="1">
    <citation type="submission" date="2023-03" db="EMBL/GenBank/DDBJ databases">
        <title>Draft genome sequence of type strain Streptomyces ferralitis JCM 14344.</title>
        <authorList>
            <person name="Klaysubun C."/>
            <person name="Duangmal K."/>
        </authorList>
    </citation>
    <scope>NUCLEOTIDE SEQUENCE [LARGE SCALE GENOMIC DNA]</scope>
    <source>
        <strain evidence="2 3">JCM 14344</strain>
    </source>
</reference>
<dbReference type="EMBL" id="JARHTQ010000025">
    <property type="protein sequence ID" value="MDF2259694.1"/>
    <property type="molecule type" value="Genomic_DNA"/>
</dbReference>
<protein>
    <submittedName>
        <fullName evidence="2">Uncharacterized protein</fullName>
    </submittedName>
</protein>
<evidence type="ECO:0000313" key="3">
    <source>
        <dbReference type="Proteomes" id="UP001220022"/>
    </source>
</evidence>
<sequence length="310" mass="31832">MAQALPAWIHPLGASVQVPGAVNGQDATAWSIRLSQLTSTTPSDRAAGLPHGWRAAKAQVTFTNATDQIQSLPRVELTARYGAAGRPAVEFTDPQTGINGIPQQDPASGDTPRAAPQGSLTATIGVALPASTEPSDATVTFTLHAWIAGEGSSRAPLFFEGGFPGATRSIAQPLQTRVARKTVLALGEWNDDGDTRLRLAPVHVDGPSAGGQRACSMDLTVINDASDDSLTTSMSTIVNISYGQALTQGPSIGPGPGPDSYADAPIAPGRAATETLHFTLPASAIPGPVTIDVGDGEGSAHRVTYEGTVE</sequence>
<comment type="caution">
    <text evidence="2">The sequence shown here is derived from an EMBL/GenBank/DDBJ whole genome shotgun (WGS) entry which is preliminary data.</text>
</comment>
<keyword evidence="3" id="KW-1185">Reference proteome</keyword>